<evidence type="ECO:0000259" key="2">
    <source>
        <dbReference type="Pfam" id="PF14678"/>
    </source>
</evidence>
<dbReference type="KEGG" id="nta:107824344"/>
<name>A0A1S4CZK2_TOBAC</name>
<dbReference type="OrthoDB" id="1736969at2759"/>
<dbReference type="InterPro" id="IPR029314">
    <property type="entry name" value="FANCI_S4"/>
</dbReference>
<dbReference type="Pfam" id="PF14678">
    <property type="entry name" value="FANCI_S4"/>
    <property type="match status" value="1"/>
</dbReference>
<dbReference type="STRING" id="4097.A0A1S4CZK2"/>
<gene>
    <name evidence="3" type="primary">LOC107824344</name>
</gene>
<dbReference type="InterPro" id="IPR026171">
    <property type="entry name" value="FANCI"/>
</dbReference>
<dbReference type="AlphaFoldDB" id="A0A1S4CZK2"/>
<dbReference type="RefSeq" id="XP_016506578.1">
    <property type="nucleotide sequence ID" value="XM_016651092.1"/>
</dbReference>
<dbReference type="PANTHER" id="PTHR21818">
    <property type="entry name" value="BC025462 PROTEIN"/>
    <property type="match status" value="1"/>
</dbReference>
<evidence type="ECO:0000256" key="1">
    <source>
        <dbReference type="SAM" id="MobiDB-lite"/>
    </source>
</evidence>
<dbReference type="PaxDb" id="4097-A0A1S4CZK2"/>
<dbReference type="GO" id="GO:0006281">
    <property type="term" value="P:DNA repair"/>
    <property type="evidence" value="ECO:0007669"/>
    <property type="project" value="InterPro"/>
</dbReference>
<dbReference type="SMR" id="A0A1S4CZK2"/>
<protein>
    <submittedName>
        <fullName evidence="3">Fanconi anemia group I protein-like</fullName>
    </submittedName>
</protein>
<reference evidence="3" key="1">
    <citation type="submission" date="2025-08" db="UniProtKB">
        <authorList>
            <consortium name="RefSeq"/>
        </authorList>
    </citation>
    <scope>IDENTIFICATION</scope>
</reference>
<proteinExistence type="predicted"/>
<evidence type="ECO:0000313" key="3">
    <source>
        <dbReference type="RefSeq" id="XP_016506578.1"/>
    </source>
</evidence>
<sequence>MSKLLIASKGVKQPLPNLKYQKLVEVTCSQLTAPLYNFMVVMQKKQLESTKSKALVNKIKRENRCIPDLIYQIEDYEKYLIQISKATKINLLRHAKRSTSRDFKIIEPQSFSVEEGAGSQDADDNDAARGENEEDPRDEEGNGAEDESVVGAEDDDEGNEVEDALMAAYDSPPAVEASESEDEGEPDLPKTKRAKMTRVVEDSDEEA</sequence>
<dbReference type="OMA" id="HENESCN"/>
<feature type="region of interest" description="Disordered" evidence="1">
    <location>
        <begin position="107"/>
        <end position="207"/>
    </location>
</feature>
<organism evidence="3">
    <name type="scientific">Nicotiana tabacum</name>
    <name type="common">Common tobacco</name>
    <dbReference type="NCBI Taxonomy" id="4097"/>
    <lineage>
        <taxon>Eukaryota</taxon>
        <taxon>Viridiplantae</taxon>
        <taxon>Streptophyta</taxon>
        <taxon>Embryophyta</taxon>
        <taxon>Tracheophyta</taxon>
        <taxon>Spermatophyta</taxon>
        <taxon>Magnoliopsida</taxon>
        <taxon>eudicotyledons</taxon>
        <taxon>Gunneridae</taxon>
        <taxon>Pentapetalae</taxon>
        <taxon>asterids</taxon>
        <taxon>lamiids</taxon>
        <taxon>Solanales</taxon>
        <taxon>Solanaceae</taxon>
        <taxon>Nicotianoideae</taxon>
        <taxon>Nicotianeae</taxon>
        <taxon>Nicotiana</taxon>
    </lineage>
</organism>
<feature type="compositionally biased region" description="Acidic residues" evidence="1">
    <location>
        <begin position="132"/>
        <end position="163"/>
    </location>
</feature>
<accession>A0A1S4CZK2</accession>
<feature type="domain" description="FANCI solenoid 4" evidence="2">
    <location>
        <begin position="1"/>
        <end position="109"/>
    </location>
</feature>
<dbReference type="PANTHER" id="PTHR21818:SF0">
    <property type="entry name" value="FANCONI ANEMIA GROUP I PROTEIN"/>
    <property type="match status" value="1"/>
</dbReference>